<dbReference type="PANTHER" id="PTHR31158">
    <property type="entry name" value="DUAL OXIDASE 2"/>
    <property type="match status" value="1"/>
</dbReference>
<organism evidence="8 9">
    <name type="scientific">Podilymbus podiceps</name>
    <name type="common">Pied-billed grebe</name>
    <dbReference type="NCBI Taxonomy" id="9252"/>
    <lineage>
        <taxon>Eukaryota</taxon>
        <taxon>Metazoa</taxon>
        <taxon>Chordata</taxon>
        <taxon>Craniata</taxon>
        <taxon>Vertebrata</taxon>
        <taxon>Euteleostomi</taxon>
        <taxon>Archelosauria</taxon>
        <taxon>Archosauria</taxon>
        <taxon>Dinosauria</taxon>
        <taxon>Saurischia</taxon>
        <taxon>Theropoda</taxon>
        <taxon>Coelurosauria</taxon>
        <taxon>Aves</taxon>
        <taxon>Neognathae</taxon>
        <taxon>Neoaves</taxon>
        <taxon>Mirandornithes</taxon>
        <taxon>Podicipediformes</taxon>
        <taxon>Podicipedidae</taxon>
        <taxon>Podilymbus</taxon>
    </lineage>
</organism>
<feature type="transmembrane region" description="Helical" evidence="7">
    <location>
        <begin position="20"/>
        <end position="41"/>
    </location>
</feature>
<comment type="caution">
    <text evidence="8">The sequence shown here is derived from an EMBL/GenBank/DDBJ whole genome shotgun (WGS) entry which is preliminary data.</text>
</comment>
<evidence type="ECO:0000313" key="9">
    <source>
        <dbReference type="Proteomes" id="UP000555275"/>
    </source>
</evidence>
<evidence type="ECO:0000256" key="5">
    <source>
        <dbReference type="ARBA" id="ARBA00023136"/>
    </source>
</evidence>
<sequence>MTLWNGSFPFYPGTNAHFPFNTTQAVIVSIFLSMLATFTIILPGIRGMGRLFWFLRVVMGLFVGAVVLTIQFTGDWETGWVTANTSYKSFSHALVNADIGLHIGLAGVNVTLVGNPVNQVNETINYNEHFAWSFDADYDRSYGEGLEKGLPSPILYVVEKFTTQSPCGVHRQYRISSHYASLTLWMAFCTWLISILLFCMPILLYGGYMLLLTAALMLFSLLFFFTARNTMKCPIQFGPASLKTDYGGSFWLTLATGLLCLLLGLGIIILNSVQPEKLKLVFNLDKEKGEKEEEWNKSYLLAEPTSSAQDVLMVSMGELCEVTATRL</sequence>
<evidence type="ECO:0000256" key="1">
    <source>
        <dbReference type="ARBA" id="ARBA00004141"/>
    </source>
</evidence>
<comment type="similarity">
    <text evidence="2">Belongs to the DUOXA family.</text>
</comment>
<dbReference type="InterPro" id="IPR018469">
    <property type="entry name" value="Dual_oxidase_maturation_fac"/>
</dbReference>
<feature type="transmembrane region" description="Helical" evidence="7">
    <location>
        <begin position="53"/>
        <end position="72"/>
    </location>
</feature>
<keyword evidence="4 7" id="KW-1133">Transmembrane helix</keyword>
<evidence type="ECO:0000256" key="6">
    <source>
        <dbReference type="ARBA" id="ARBA00023180"/>
    </source>
</evidence>
<dbReference type="PANTHER" id="PTHR31158:SF1">
    <property type="entry name" value="DOXA1 FACTOR-RELATED"/>
    <property type="match status" value="1"/>
</dbReference>
<dbReference type="Proteomes" id="UP000555275">
    <property type="component" value="Unassembled WGS sequence"/>
</dbReference>
<feature type="transmembrane region" description="Helical" evidence="7">
    <location>
        <begin position="248"/>
        <end position="270"/>
    </location>
</feature>
<feature type="non-terminal residue" evidence="8">
    <location>
        <position position="1"/>
    </location>
</feature>
<name>A0A7L0SN34_PODPO</name>
<feature type="non-terminal residue" evidence="8">
    <location>
        <position position="327"/>
    </location>
</feature>
<evidence type="ECO:0000256" key="2">
    <source>
        <dbReference type="ARBA" id="ARBA00009816"/>
    </source>
</evidence>
<dbReference type="EMBL" id="VXAO01000140">
    <property type="protein sequence ID" value="NXL43931.1"/>
    <property type="molecule type" value="Genomic_DNA"/>
</dbReference>
<keyword evidence="5 7" id="KW-0472">Membrane</keyword>
<proteinExistence type="inferred from homology"/>
<keyword evidence="9" id="KW-1185">Reference proteome</keyword>
<evidence type="ECO:0000256" key="3">
    <source>
        <dbReference type="ARBA" id="ARBA00022692"/>
    </source>
</evidence>
<gene>
    <name evidence="8" type="primary">Duoxa1</name>
    <name evidence="8" type="ORF">PODPOD_R00021</name>
</gene>
<evidence type="ECO:0000256" key="4">
    <source>
        <dbReference type="ARBA" id="ARBA00022989"/>
    </source>
</evidence>
<evidence type="ECO:0000313" key="8">
    <source>
        <dbReference type="EMBL" id="NXL43931.1"/>
    </source>
</evidence>
<keyword evidence="3 7" id="KW-0812">Transmembrane</keyword>
<comment type="subcellular location">
    <subcellularLocation>
        <location evidence="1">Membrane</location>
        <topology evidence="1">Multi-pass membrane protein</topology>
    </subcellularLocation>
</comment>
<feature type="transmembrane region" description="Helical" evidence="7">
    <location>
        <begin position="210"/>
        <end position="228"/>
    </location>
</feature>
<protein>
    <submittedName>
        <fullName evidence="8">DOXA1 factor</fullName>
    </submittedName>
</protein>
<dbReference type="AlphaFoldDB" id="A0A7L0SN34"/>
<dbReference type="OrthoDB" id="10042652at2759"/>
<dbReference type="Pfam" id="PF10204">
    <property type="entry name" value="DuoxA"/>
    <property type="match status" value="1"/>
</dbReference>
<evidence type="ECO:0000256" key="7">
    <source>
        <dbReference type="SAM" id="Phobius"/>
    </source>
</evidence>
<keyword evidence="6" id="KW-0325">Glycoprotein</keyword>
<dbReference type="GO" id="GO:0005789">
    <property type="term" value="C:endoplasmic reticulum membrane"/>
    <property type="evidence" value="ECO:0007669"/>
    <property type="project" value="InterPro"/>
</dbReference>
<feature type="transmembrane region" description="Helical" evidence="7">
    <location>
        <begin position="182"/>
        <end position="203"/>
    </location>
</feature>
<dbReference type="GO" id="GO:0015031">
    <property type="term" value="P:protein transport"/>
    <property type="evidence" value="ECO:0007669"/>
    <property type="project" value="InterPro"/>
</dbReference>
<reference evidence="8 9" key="1">
    <citation type="submission" date="2019-09" db="EMBL/GenBank/DDBJ databases">
        <title>Bird 10,000 Genomes (B10K) Project - Family phase.</title>
        <authorList>
            <person name="Zhang G."/>
        </authorList>
    </citation>
    <scope>NUCLEOTIDE SEQUENCE [LARGE SCALE GENOMIC DNA]</scope>
    <source>
        <strain evidence="8">B10K-DU-009-04</strain>
        <tissue evidence="8">Mixed tissue sample</tissue>
    </source>
</reference>
<accession>A0A7L0SN34</accession>